<feature type="compositionally biased region" description="Polar residues" evidence="1">
    <location>
        <begin position="178"/>
        <end position="204"/>
    </location>
</feature>
<feature type="region of interest" description="Disordered" evidence="1">
    <location>
        <begin position="40"/>
        <end position="204"/>
    </location>
</feature>
<feature type="region of interest" description="Disordered" evidence="1">
    <location>
        <begin position="222"/>
        <end position="243"/>
    </location>
</feature>
<name>A0A0F7SX41_PHARH</name>
<protein>
    <submittedName>
        <fullName evidence="2">Uncharacterized protein</fullName>
    </submittedName>
</protein>
<evidence type="ECO:0000256" key="1">
    <source>
        <dbReference type="SAM" id="MobiDB-lite"/>
    </source>
</evidence>
<proteinExistence type="predicted"/>
<organism evidence="2">
    <name type="scientific">Phaffia rhodozyma</name>
    <name type="common">Yeast</name>
    <name type="synonym">Xanthophyllomyces dendrorhous</name>
    <dbReference type="NCBI Taxonomy" id="264483"/>
    <lineage>
        <taxon>Eukaryota</taxon>
        <taxon>Fungi</taxon>
        <taxon>Dikarya</taxon>
        <taxon>Basidiomycota</taxon>
        <taxon>Agaricomycotina</taxon>
        <taxon>Tremellomycetes</taxon>
        <taxon>Cystofilobasidiales</taxon>
        <taxon>Mrakiaceae</taxon>
        <taxon>Phaffia</taxon>
    </lineage>
</organism>
<evidence type="ECO:0000313" key="2">
    <source>
        <dbReference type="EMBL" id="CED85294.1"/>
    </source>
</evidence>
<reference evidence="2" key="1">
    <citation type="submission" date="2014-08" db="EMBL/GenBank/DDBJ databases">
        <authorList>
            <person name="Sharma Rahul"/>
            <person name="Thines Marco"/>
        </authorList>
    </citation>
    <scope>NUCLEOTIDE SEQUENCE</scope>
</reference>
<feature type="compositionally biased region" description="Low complexity" evidence="1">
    <location>
        <begin position="89"/>
        <end position="108"/>
    </location>
</feature>
<accession>A0A0F7SX41</accession>
<sequence length="428" mass="46426">MSNSFAGSIISSILPTDRPTRPRRSVSSLSIQFQHLEQMGSVDTSDQEQVNHAEGIASPRSPTLTIDPKPLLDSKSSKKGWAFPSLAVPTQLSPTTSSSSTRPSDTRLPPTPLASKHAKPTPSKLSRPLPIALSLVSSPLKGDDRPRRKKPRISSLLGSPSGSERLTTPSRVVPPSFLSASSRSRNKQSLFTHPSPSAHVSLTNPSTGFVETSSNITPEINSSPFSLAHHKSKRRSTQDQVGSRSLMSGLMGPGLLADQAGSKELSVRDVLLGKSPTKGKIAHGLLFSNASLLLSSHQTSLSKFYTALHKTTLSNTSSPLKPDINLTVRRVIPSSLSPRRMILETCMSTSILAESTEDQIRWVILDETAQENAVPKNISNRSALKEGSTVLGFRPFREIEWDGLGALIREQRMDLNKKILLIDKFLIT</sequence>
<feature type="compositionally biased region" description="Polar residues" evidence="1">
    <location>
        <begin position="40"/>
        <end position="50"/>
    </location>
</feature>
<dbReference type="AlphaFoldDB" id="A0A0F7SX41"/>
<dbReference type="EMBL" id="LN483332">
    <property type="protein sequence ID" value="CED85294.1"/>
    <property type="molecule type" value="Genomic_DNA"/>
</dbReference>
<feature type="compositionally biased region" description="Polar residues" evidence="1">
    <location>
        <begin position="156"/>
        <end position="170"/>
    </location>
</feature>